<evidence type="ECO:0000256" key="7">
    <source>
        <dbReference type="SAM" id="Phobius"/>
    </source>
</evidence>
<evidence type="ECO:0000256" key="3">
    <source>
        <dbReference type="ARBA" id="ARBA00022692"/>
    </source>
</evidence>
<dbReference type="PANTHER" id="PTHR11662:SF399">
    <property type="entry name" value="FI19708P1-RELATED"/>
    <property type="match status" value="1"/>
</dbReference>
<keyword evidence="12" id="KW-1185">Reference proteome</keyword>
<evidence type="ECO:0000313" key="9">
    <source>
        <dbReference type="EMBL" id="CEF54904.1"/>
    </source>
</evidence>
<dbReference type="PIRSF" id="PIRSF002808">
    <property type="entry name" value="Hexose_phosphate_transp"/>
    <property type="match status" value="1"/>
</dbReference>
<feature type="transmembrane region" description="Helical" evidence="7">
    <location>
        <begin position="67"/>
        <end position="86"/>
    </location>
</feature>
<feature type="transmembrane region" description="Helical" evidence="7">
    <location>
        <begin position="98"/>
        <end position="118"/>
    </location>
</feature>
<evidence type="ECO:0000313" key="12">
    <source>
        <dbReference type="Proteomes" id="UP000657200"/>
    </source>
</evidence>
<dbReference type="GO" id="GO:0022857">
    <property type="term" value="F:transmembrane transporter activity"/>
    <property type="evidence" value="ECO:0007669"/>
    <property type="project" value="InterPro"/>
</dbReference>
<evidence type="ECO:0000256" key="1">
    <source>
        <dbReference type="ARBA" id="ARBA00004651"/>
    </source>
</evidence>
<name>A0A0U5F1J7_9PROT</name>
<dbReference type="PANTHER" id="PTHR11662">
    <property type="entry name" value="SOLUTE CARRIER FAMILY 17"/>
    <property type="match status" value="1"/>
</dbReference>
<feature type="transmembrane region" description="Helical" evidence="7">
    <location>
        <begin position="124"/>
        <end position="142"/>
    </location>
</feature>
<gene>
    <name evidence="9" type="primary">gudP</name>
    <name evidence="9" type="ORF">AGA_1041</name>
    <name evidence="10" type="ORF">GOB80_11740</name>
</gene>
<keyword evidence="4 7" id="KW-1133">Transmembrane helix</keyword>
<reference evidence="9" key="2">
    <citation type="submission" date="2014-09" db="EMBL/GenBank/DDBJ databases">
        <authorList>
            <person name="Magalhaes I.L.F."/>
            <person name="Oliveira U."/>
            <person name="Santos F.R."/>
            <person name="Vidigal T.H.D.A."/>
            <person name="Brescovit A.D."/>
            <person name="Santos A.J."/>
        </authorList>
    </citation>
    <scope>NUCLEOTIDE SEQUENCE</scope>
    <source>
        <strain evidence="9">LMG 23848T</strain>
    </source>
</reference>
<feature type="transmembrane region" description="Helical" evidence="7">
    <location>
        <begin position="163"/>
        <end position="186"/>
    </location>
</feature>
<feature type="transmembrane region" description="Helical" evidence="7">
    <location>
        <begin position="264"/>
        <end position="283"/>
    </location>
</feature>
<dbReference type="STRING" id="431306.AGA_1041"/>
<evidence type="ECO:0000313" key="10">
    <source>
        <dbReference type="EMBL" id="NHO40339.1"/>
    </source>
</evidence>
<dbReference type="EMBL" id="LN609302">
    <property type="protein sequence ID" value="CEF54904.1"/>
    <property type="molecule type" value="Genomic_DNA"/>
</dbReference>
<evidence type="ECO:0000256" key="5">
    <source>
        <dbReference type="ARBA" id="ARBA00023136"/>
    </source>
</evidence>
<evidence type="ECO:0000256" key="2">
    <source>
        <dbReference type="ARBA" id="ARBA00022475"/>
    </source>
</evidence>
<dbReference type="InterPro" id="IPR036259">
    <property type="entry name" value="MFS_trans_sf"/>
</dbReference>
<feature type="transmembrane region" description="Helical" evidence="7">
    <location>
        <begin position="427"/>
        <end position="446"/>
    </location>
</feature>
<organism evidence="9 11">
    <name type="scientific">Acetobacter ghanensis</name>
    <dbReference type="NCBI Taxonomy" id="431306"/>
    <lineage>
        <taxon>Bacteria</taxon>
        <taxon>Pseudomonadati</taxon>
        <taxon>Pseudomonadota</taxon>
        <taxon>Alphaproteobacteria</taxon>
        <taxon>Acetobacterales</taxon>
        <taxon>Acetobacteraceae</taxon>
        <taxon>Acetobacter</taxon>
    </lineage>
</organism>
<reference evidence="11" key="1">
    <citation type="submission" date="2014-09" db="EMBL/GenBank/DDBJ databases">
        <authorList>
            <person name="Illeghems K.G."/>
        </authorList>
    </citation>
    <scope>NUCLEOTIDE SEQUENCE [LARGE SCALE GENOMIC DNA]</scope>
    <source>
        <strain evidence="11">LMG 23848T</strain>
    </source>
</reference>
<dbReference type="Pfam" id="PF07690">
    <property type="entry name" value="MFS_1"/>
    <property type="match status" value="2"/>
</dbReference>
<feature type="transmembrane region" description="Helical" evidence="7">
    <location>
        <begin position="295"/>
        <end position="318"/>
    </location>
</feature>
<dbReference type="Gene3D" id="1.20.1250.20">
    <property type="entry name" value="MFS general substrate transporter like domains"/>
    <property type="match status" value="2"/>
</dbReference>
<keyword evidence="5 7" id="KW-0472">Membrane</keyword>
<dbReference type="PATRIC" id="fig|431306.5.peg.1052"/>
<dbReference type="RefSeq" id="WP_083503548.1">
    <property type="nucleotide sequence ID" value="NZ_LN609302.1"/>
</dbReference>
<keyword evidence="2" id="KW-1003">Cell membrane</keyword>
<feature type="transmembrane region" description="Helical" evidence="7">
    <location>
        <begin position="29"/>
        <end position="47"/>
    </location>
</feature>
<dbReference type="PROSITE" id="PS50850">
    <property type="entry name" value="MFS"/>
    <property type="match status" value="1"/>
</dbReference>
<dbReference type="CDD" id="cd17319">
    <property type="entry name" value="MFS_ExuT_GudP_like"/>
    <property type="match status" value="1"/>
</dbReference>
<feature type="transmembrane region" description="Helical" evidence="7">
    <location>
        <begin position="192"/>
        <end position="212"/>
    </location>
</feature>
<dbReference type="InterPro" id="IPR011701">
    <property type="entry name" value="MFS"/>
</dbReference>
<dbReference type="OrthoDB" id="9784658at2"/>
<evidence type="ECO:0000313" key="11">
    <source>
        <dbReference type="Proteomes" id="UP000068250"/>
    </source>
</evidence>
<dbReference type="InterPro" id="IPR000849">
    <property type="entry name" value="Sugar_P_transporter"/>
</dbReference>
<dbReference type="InterPro" id="IPR020846">
    <property type="entry name" value="MFS_dom"/>
</dbReference>
<dbReference type="InterPro" id="IPR050382">
    <property type="entry name" value="MFS_Na/Anion_cotransporter"/>
</dbReference>
<reference evidence="10 12" key="3">
    <citation type="journal article" date="2020" name="Int. J. Syst. Evol. Microbiol.">
        <title>Novel acetic acid bacteria from cider fermentations: Acetobacter conturbans sp. nov. and Acetobacter fallax sp. nov.</title>
        <authorList>
            <person name="Sombolestani A.S."/>
            <person name="Cleenwerck I."/>
            <person name="Cnockaert M."/>
            <person name="Borremans W."/>
            <person name="Wieme A.D."/>
            <person name="De Vuyst L."/>
            <person name="Vandamme P."/>
        </authorList>
    </citation>
    <scope>NUCLEOTIDE SEQUENCE [LARGE SCALE GENOMIC DNA]</scope>
    <source>
        <strain evidence="10 12">LMG 23848</strain>
    </source>
</reference>
<keyword evidence="3 7" id="KW-0812">Transmembrane</keyword>
<comment type="subcellular location">
    <subcellularLocation>
        <location evidence="1">Cell membrane</location>
        <topology evidence="1">Multi-pass membrane protein</topology>
    </subcellularLocation>
</comment>
<feature type="domain" description="Major facilitator superfamily (MFS) profile" evidence="8">
    <location>
        <begin position="34"/>
        <end position="451"/>
    </location>
</feature>
<dbReference type="Proteomes" id="UP000068250">
    <property type="component" value="Chromosome I"/>
</dbReference>
<dbReference type="Proteomes" id="UP000657200">
    <property type="component" value="Unassembled WGS sequence"/>
</dbReference>
<feature type="compositionally biased region" description="Polar residues" evidence="6">
    <location>
        <begin position="1"/>
        <end position="19"/>
    </location>
</feature>
<protein>
    <submittedName>
        <fullName evidence="9">D-galactonate transporter</fullName>
    </submittedName>
    <submittedName>
        <fullName evidence="10">MFS transporter</fullName>
    </submittedName>
</protein>
<feature type="transmembrane region" description="Helical" evidence="7">
    <location>
        <begin position="364"/>
        <end position="384"/>
    </location>
</feature>
<dbReference type="EMBL" id="WOTE01000009">
    <property type="protein sequence ID" value="NHO40339.1"/>
    <property type="molecule type" value="Genomic_DNA"/>
</dbReference>
<feature type="region of interest" description="Disordered" evidence="6">
    <location>
        <begin position="1"/>
        <end position="22"/>
    </location>
</feature>
<accession>A0A0U5F1J7</accession>
<evidence type="ECO:0000256" key="6">
    <source>
        <dbReference type="SAM" id="MobiDB-lite"/>
    </source>
</evidence>
<proteinExistence type="predicted"/>
<dbReference type="AlphaFoldDB" id="A0A0U5F1J7"/>
<evidence type="ECO:0000256" key="4">
    <source>
        <dbReference type="ARBA" id="ARBA00022989"/>
    </source>
</evidence>
<dbReference type="GO" id="GO:0005886">
    <property type="term" value="C:plasma membrane"/>
    <property type="evidence" value="ECO:0007669"/>
    <property type="project" value="UniProtKB-SubCell"/>
</dbReference>
<feature type="transmembrane region" description="Helical" evidence="7">
    <location>
        <begin position="396"/>
        <end position="421"/>
    </location>
</feature>
<sequence>MTRTRGPTSSTVTHATGTPETARVGQRTAVRYSVLAFLFTITAINYGDRATLGIAGTSISQDLGLTPISMGYIFSAFGWAYVLNQVPGGWLLDRYGSIRVYGVSLFAWSVCTLAIAGVSHVPHALMFPTLFLLWAALGLVEAPTFPANSRIVSSWFPTSERGLATSIFNSAQYVAVAFFAPLMGWVTQTFGWKYIFSLMGALGMVLAIIWLARMYPPARHPGVNAAELAYMRDGGALVDIDDPALQVKQTLTRKQIRFMLTNRTLLGVYGGQYCITALLYFFLTWFPLYLHQSRGFSLTATGFAASVPALCGLAGAIFGGALSDKLLRTGRSENIARKTPYVLGMAAASSICLCNFIQSGWLIVAVMSFAFFGKGIAAIGWAVISDIAPKETPGLAAGIFNGVGNIAGIVTPIVIGYIVALTKSYDGALVFVAAHCIVAIILYLFVVGKIRRLSLPT</sequence>
<dbReference type="SUPFAM" id="SSF103473">
    <property type="entry name" value="MFS general substrate transporter"/>
    <property type="match status" value="1"/>
</dbReference>
<evidence type="ECO:0000259" key="8">
    <source>
        <dbReference type="PROSITE" id="PS50850"/>
    </source>
</evidence>